<evidence type="ECO:0000313" key="6">
    <source>
        <dbReference type="EMBL" id="CAH7666174.1"/>
    </source>
</evidence>
<reference evidence="6" key="1">
    <citation type="submission" date="2022-06" db="EMBL/GenBank/DDBJ databases">
        <authorList>
            <consortium name="SYNGENTA / RWTH Aachen University"/>
        </authorList>
    </citation>
    <scope>NUCLEOTIDE SEQUENCE</scope>
</reference>
<evidence type="ECO:0000256" key="3">
    <source>
        <dbReference type="ARBA" id="ARBA00022833"/>
    </source>
</evidence>
<keyword evidence="7" id="KW-1185">Reference proteome</keyword>
<proteinExistence type="predicted"/>
<keyword evidence="2" id="KW-0863">Zinc-finger</keyword>
<dbReference type="AlphaFoldDB" id="A0AAV0AGM6"/>
<evidence type="ECO:0000256" key="1">
    <source>
        <dbReference type="ARBA" id="ARBA00022723"/>
    </source>
</evidence>
<feature type="compositionally biased region" description="Polar residues" evidence="4">
    <location>
        <begin position="97"/>
        <end position="110"/>
    </location>
</feature>
<feature type="region of interest" description="Disordered" evidence="4">
    <location>
        <begin position="90"/>
        <end position="118"/>
    </location>
</feature>
<keyword evidence="1" id="KW-0479">Metal-binding</keyword>
<evidence type="ECO:0000313" key="7">
    <source>
        <dbReference type="Proteomes" id="UP001153365"/>
    </source>
</evidence>
<dbReference type="SMART" id="SM00614">
    <property type="entry name" value="ZnF_BED"/>
    <property type="match status" value="1"/>
</dbReference>
<dbReference type="GO" id="GO:0008270">
    <property type="term" value="F:zinc ion binding"/>
    <property type="evidence" value="ECO:0007669"/>
    <property type="project" value="UniProtKB-KW"/>
</dbReference>
<comment type="caution">
    <text evidence="6">The sequence shown here is derived from an EMBL/GenBank/DDBJ whole genome shotgun (WGS) entry which is preliminary data.</text>
</comment>
<organism evidence="6 7">
    <name type="scientific">Phakopsora pachyrhizi</name>
    <name type="common">Asian soybean rust disease fungus</name>
    <dbReference type="NCBI Taxonomy" id="170000"/>
    <lineage>
        <taxon>Eukaryota</taxon>
        <taxon>Fungi</taxon>
        <taxon>Dikarya</taxon>
        <taxon>Basidiomycota</taxon>
        <taxon>Pucciniomycotina</taxon>
        <taxon>Pucciniomycetes</taxon>
        <taxon>Pucciniales</taxon>
        <taxon>Phakopsoraceae</taxon>
        <taxon>Phakopsora</taxon>
    </lineage>
</organism>
<sequence length="207" mass="23148">MDRRLIVRSDSNLSKQTNVAINELKLLLTQSRRSGSDSGCTLNALSYRLYSAPMDDPDEQAEFSETNAREGEVFWTHNLDFDCFLPIPKPKPPKSDGTVTQVQEISNGENSADEAPAASSTKRSWVWTHFLLLPSRDQVECQYTGILGQVCGKKLKRDKTGSTKSMQTHLSSFHNLIDPEKGAPKQAWLDTYLKKNILSKAVCEKAL</sequence>
<dbReference type="EMBL" id="CALTRL010000068">
    <property type="protein sequence ID" value="CAH7666174.1"/>
    <property type="molecule type" value="Genomic_DNA"/>
</dbReference>
<protein>
    <recommendedName>
        <fullName evidence="5">BED-type domain-containing protein</fullName>
    </recommendedName>
</protein>
<name>A0AAV0AGM6_PHAPC</name>
<evidence type="ECO:0000256" key="4">
    <source>
        <dbReference type="SAM" id="MobiDB-lite"/>
    </source>
</evidence>
<keyword evidence="3" id="KW-0862">Zinc</keyword>
<dbReference type="InterPro" id="IPR003656">
    <property type="entry name" value="Znf_BED"/>
</dbReference>
<dbReference type="Proteomes" id="UP001153365">
    <property type="component" value="Unassembled WGS sequence"/>
</dbReference>
<evidence type="ECO:0000259" key="5">
    <source>
        <dbReference type="Pfam" id="PF02892"/>
    </source>
</evidence>
<dbReference type="GO" id="GO:0003677">
    <property type="term" value="F:DNA binding"/>
    <property type="evidence" value="ECO:0007669"/>
    <property type="project" value="InterPro"/>
</dbReference>
<accession>A0AAV0AGM6</accession>
<gene>
    <name evidence="6" type="ORF">PPACK8108_LOCUS509</name>
</gene>
<dbReference type="Pfam" id="PF02892">
    <property type="entry name" value="zf-BED"/>
    <property type="match status" value="1"/>
</dbReference>
<feature type="domain" description="BED-type" evidence="5">
    <location>
        <begin position="126"/>
        <end position="175"/>
    </location>
</feature>
<evidence type="ECO:0000256" key="2">
    <source>
        <dbReference type="ARBA" id="ARBA00022771"/>
    </source>
</evidence>